<accession>A0AAV8AAI0</accession>
<evidence type="ECO:0000313" key="4">
    <source>
        <dbReference type="Proteomes" id="UP001150062"/>
    </source>
</evidence>
<organism evidence="1 3">
    <name type="scientific">Anaeramoeba flamelloides</name>
    <dbReference type="NCBI Taxonomy" id="1746091"/>
    <lineage>
        <taxon>Eukaryota</taxon>
        <taxon>Metamonada</taxon>
        <taxon>Anaeramoebidae</taxon>
        <taxon>Anaeramoeba</taxon>
    </lineage>
</organism>
<reference evidence="1" key="2">
    <citation type="submission" date="2022-08" db="EMBL/GenBank/DDBJ databases">
        <title>Novel sulphate-reducing endosymbionts in the free-living metamonad Anaeramoeba.</title>
        <authorList>
            <person name="Jerlstrom-Hultqvist J."/>
            <person name="Cepicka I."/>
            <person name="Gallot-Lavallee L."/>
            <person name="Salas-Leiva D."/>
            <person name="Curtis B.A."/>
            <person name="Zahonova K."/>
            <person name="Pipaliya S."/>
            <person name="Dacks J."/>
            <person name="Roger A.J."/>
        </authorList>
    </citation>
    <scope>NUCLEOTIDE SEQUENCE</scope>
    <source>
        <strain evidence="1">Busselton2</strain>
    </source>
</reference>
<dbReference type="Proteomes" id="UP001146793">
    <property type="component" value="Unassembled WGS sequence"/>
</dbReference>
<evidence type="ECO:0000313" key="1">
    <source>
        <dbReference type="EMBL" id="KAJ3450559.1"/>
    </source>
</evidence>
<dbReference type="InterPro" id="IPR010581">
    <property type="entry name" value="DUF1152"/>
</dbReference>
<dbReference type="Proteomes" id="UP001150062">
    <property type="component" value="Unassembled WGS sequence"/>
</dbReference>
<dbReference type="Pfam" id="PF06626">
    <property type="entry name" value="DUF1152"/>
    <property type="match status" value="1"/>
</dbReference>
<protein>
    <recommendedName>
        <fullName evidence="5">DUF1152 domain-containing protein</fullName>
    </recommendedName>
</protein>
<comment type="caution">
    <text evidence="1">The sequence shown here is derived from an EMBL/GenBank/DDBJ whole genome shotgun (WGS) entry which is preliminary data.</text>
</comment>
<gene>
    <name evidence="1" type="ORF">M0812_06742</name>
    <name evidence="2" type="ORF">M0813_00604</name>
</gene>
<evidence type="ECO:0000313" key="3">
    <source>
        <dbReference type="Proteomes" id="UP001146793"/>
    </source>
</evidence>
<dbReference type="AlphaFoldDB" id="A0AAV8AAI0"/>
<keyword evidence="4" id="KW-1185">Reference proteome</keyword>
<proteinExistence type="predicted"/>
<name>A0AAV8AAI0_9EUKA</name>
<reference evidence="2" key="1">
    <citation type="submission" date="2022-08" db="EMBL/GenBank/DDBJ databases">
        <title>Novel sulfate-reducing endosymbionts in the free-living metamonad Anaeramoeba.</title>
        <authorList>
            <person name="Jerlstrom-Hultqvist J."/>
            <person name="Cepicka I."/>
            <person name="Gallot-Lavallee L."/>
            <person name="Salas-Leiva D."/>
            <person name="Curtis B.A."/>
            <person name="Zahonova K."/>
            <person name="Pipaliya S."/>
            <person name="Dacks J."/>
            <person name="Roger A.J."/>
        </authorList>
    </citation>
    <scope>NUCLEOTIDE SEQUENCE</scope>
    <source>
        <strain evidence="2">Schooner1</strain>
    </source>
</reference>
<sequence>MFQCRFLKEIEQYNKFLVCGCGGGFDVYSSIPLVSTLRSLGKTVEVGNLTFMRQIDTKSKLHDQLYKVTSKTKEDPYYFPERDLVEYAKNILNEEWTIWVFAREGYKHVSQAYQALVDHLETECVIIVDGGTDSLMFGDEDRLGTPEEDIVSILSVADLKGPQCKVLISVGFNVDSFHGVRGYQFLENVSSLIKTDGYWGLFQYYKDDPNVKKYIGALDYITKKRETNSIVNCSIVNSIEGGFGNDQRRMDYRTNSSVLFINPIMSVCWCFDLLKVSERIMYKKQLKKTVTRLDVQRVIVKWRKKLEKKKKIKKHPQKLIC</sequence>
<evidence type="ECO:0008006" key="5">
    <source>
        <dbReference type="Google" id="ProtNLM"/>
    </source>
</evidence>
<dbReference type="EMBL" id="JANTQA010000012">
    <property type="protein sequence ID" value="KAJ3450559.1"/>
    <property type="molecule type" value="Genomic_DNA"/>
</dbReference>
<dbReference type="EMBL" id="JAOAOG010000272">
    <property type="protein sequence ID" value="KAJ6233971.1"/>
    <property type="molecule type" value="Genomic_DNA"/>
</dbReference>
<evidence type="ECO:0000313" key="2">
    <source>
        <dbReference type="EMBL" id="KAJ6233971.1"/>
    </source>
</evidence>